<dbReference type="EMBL" id="LHPF02000090">
    <property type="protein sequence ID" value="PSC67150.1"/>
    <property type="molecule type" value="Genomic_DNA"/>
</dbReference>
<organism evidence="2 3">
    <name type="scientific">Micractinium conductrix</name>
    <dbReference type="NCBI Taxonomy" id="554055"/>
    <lineage>
        <taxon>Eukaryota</taxon>
        <taxon>Viridiplantae</taxon>
        <taxon>Chlorophyta</taxon>
        <taxon>core chlorophytes</taxon>
        <taxon>Trebouxiophyceae</taxon>
        <taxon>Chlorellales</taxon>
        <taxon>Chlorellaceae</taxon>
        <taxon>Chlorella clade</taxon>
        <taxon>Micractinium</taxon>
    </lineage>
</organism>
<name>A0A2P6UZ84_9CHLO</name>
<keyword evidence="3" id="KW-1185">Reference proteome</keyword>
<reference evidence="2 3" key="1">
    <citation type="journal article" date="2018" name="Plant J.">
        <title>Genome sequences of Chlorella sorokiniana UTEX 1602 and Micractinium conductrix SAG 241.80: implications to maltose excretion by a green alga.</title>
        <authorList>
            <person name="Arriola M.B."/>
            <person name="Velmurugan N."/>
            <person name="Zhang Y."/>
            <person name="Plunkett M.H."/>
            <person name="Hondzo H."/>
            <person name="Barney B.M."/>
        </authorList>
    </citation>
    <scope>NUCLEOTIDE SEQUENCE [LARGE SCALE GENOMIC DNA]</scope>
    <source>
        <strain evidence="2 3">SAG 241.80</strain>
    </source>
</reference>
<comment type="caution">
    <text evidence="2">The sequence shown here is derived from an EMBL/GenBank/DDBJ whole genome shotgun (WGS) entry which is preliminary data.</text>
</comment>
<gene>
    <name evidence="2" type="ORF">C2E20_9160</name>
</gene>
<dbReference type="OrthoDB" id="513687at2759"/>
<protein>
    <submittedName>
        <fullName evidence="2">Nuclease HARBI1</fullName>
    </submittedName>
</protein>
<accession>A0A2P6UZ84</accession>
<sequence>GAARHDHHPDSLHAVAQFAAQRLPTSFSGGIGRGTLPCPCKGEQEQCLAVDAGTIDIPPGNTTVVQEHVPEGEEWLQEMTMGNFSGWMFWFSSWELYGFARQYASLAVQPGITFLPVRFEDLQDAYNTTVRGMLLAFKERLPAIDVDWLLGDTGEPQLQACHISRWNPKHRAEHRWEHVTSNKNPELRKRLRGVLMADSEIAPRLCQLSAMFGYDPDPECGALEGEGDADGGGGGATDDDLLP</sequence>
<proteinExistence type="predicted"/>
<evidence type="ECO:0000313" key="2">
    <source>
        <dbReference type="EMBL" id="PSC67150.1"/>
    </source>
</evidence>
<feature type="region of interest" description="Disordered" evidence="1">
    <location>
        <begin position="217"/>
        <end position="243"/>
    </location>
</feature>
<feature type="non-terminal residue" evidence="2">
    <location>
        <position position="1"/>
    </location>
</feature>
<dbReference type="Proteomes" id="UP000239649">
    <property type="component" value="Unassembled WGS sequence"/>
</dbReference>
<evidence type="ECO:0000313" key="3">
    <source>
        <dbReference type="Proteomes" id="UP000239649"/>
    </source>
</evidence>
<evidence type="ECO:0000256" key="1">
    <source>
        <dbReference type="SAM" id="MobiDB-lite"/>
    </source>
</evidence>
<dbReference type="AlphaFoldDB" id="A0A2P6UZ84"/>